<dbReference type="Proteomes" id="UP000685013">
    <property type="component" value="Chromosome 8"/>
</dbReference>
<proteinExistence type="predicted"/>
<sequence length="115" mass="12974">MIIIIVPIYTPHEQHSNQLDQELFGYVEERNHGNIHVLDLHWDSRLVSPTTTVTTTTGQHNTAWKSATRVLSRVSSCGWAFSNAQEVDYGVDSKQEVVRSLFLTFAIVTSNFVPS</sequence>
<dbReference type="EMBL" id="JAGKQH010000008">
    <property type="protein sequence ID" value="KAG6593041.1"/>
    <property type="molecule type" value="Genomic_DNA"/>
</dbReference>
<evidence type="ECO:0000313" key="1">
    <source>
        <dbReference type="EMBL" id="KAG6593041.1"/>
    </source>
</evidence>
<accession>A0AAV6N766</accession>
<name>A0AAV6N766_9ROSI</name>
<protein>
    <submittedName>
        <fullName evidence="1">Uncharacterized protein</fullName>
    </submittedName>
</protein>
<gene>
    <name evidence="1" type="ORF">SDJN03_12517</name>
</gene>
<reference evidence="1 2" key="1">
    <citation type="journal article" date="2021" name="Hortic Res">
        <title>The domestication of Cucurbita argyrosperma as revealed by the genome of its wild relative.</title>
        <authorList>
            <person name="Barrera-Redondo J."/>
            <person name="Sanchez-de la Vega G."/>
            <person name="Aguirre-Liguori J.A."/>
            <person name="Castellanos-Morales G."/>
            <person name="Gutierrez-Guerrero Y.T."/>
            <person name="Aguirre-Dugua X."/>
            <person name="Aguirre-Planter E."/>
            <person name="Tenaillon M.I."/>
            <person name="Lira-Saade R."/>
            <person name="Eguiarte L.E."/>
        </authorList>
    </citation>
    <scope>NUCLEOTIDE SEQUENCE [LARGE SCALE GENOMIC DNA]</scope>
    <source>
        <strain evidence="1">JBR-2021</strain>
    </source>
</reference>
<evidence type="ECO:0000313" key="2">
    <source>
        <dbReference type="Proteomes" id="UP000685013"/>
    </source>
</evidence>
<feature type="non-terminal residue" evidence="1">
    <location>
        <position position="1"/>
    </location>
</feature>
<organism evidence="1 2">
    <name type="scientific">Cucurbita argyrosperma subsp. sororia</name>
    <dbReference type="NCBI Taxonomy" id="37648"/>
    <lineage>
        <taxon>Eukaryota</taxon>
        <taxon>Viridiplantae</taxon>
        <taxon>Streptophyta</taxon>
        <taxon>Embryophyta</taxon>
        <taxon>Tracheophyta</taxon>
        <taxon>Spermatophyta</taxon>
        <taxon>Magnoliopsida</taxon>
        <taxon>eudicotyledons</taxon>
        <taxon>Gunneridae</taxon>
        <taxon>Pentapetalae</taxon>
        <taxon>rosids</taxon>
        <taxon>fabids</taxon>
        <taxon>Cucurbitales</taxon>
        <taxon>Cucurbitaceae</taxon>
        <taxon>Cucurbiteae</taxon>
        <taxon>Cucurbita</taxon>
    </lineage>
</organism>
<dbReference type="AlphaFoldDB" id="A0AAV6N766"/>
<keyword evidence="2" id="KW-1185">Reference proteome</keyword>
<comment type="caution">
    <text evidence="1">The sequence shown here is derived from an EMBL/GenBank/DDBJ whole genome shotgun (WGS) entry which is preliminary data.</text>
</comment>